<reference evidence="3 4" key="1">
    <citation type="journal article" date="2023" name="Commun. Biol.">
        <title>Genome analysis of Parmales, the sister group of diatoms, reveals the evolutionary specialization of diatoms from phago-mixotrophs to photoautotrophs.</title>
        <authorList>
            <person name="Ban H."/>
            <person name="Sato S."/>
            <person name="Yoshikawa S."/>
            <person name="Yamada K."/>
            <person name="Nakamura Y."/>
            <person name="Ichinomiya M."/>
            <person name="Sato N."/>
            <person name="Blanc-Mathieu R."/>
            <person name="Endo H."/>
            <person name="Kuwata A."/>
            <person name="Ogata H."/>
        </authorList>
    </citation>
    <scope>NUCLEOTIDE SEQUENCE [LARGE SCALE GENOMIC DNA]</scope>
</reference>
<feature type="region of interest" description="Disordered" evidence="2">
    <location>
        <begin position="37"/>
        <end position="57"/>
    </location>
</feature>
<feature type="coiled-coil region" evidence="1">
    <location>
        <begin position="236"/>
        <end position="317"/>
    </location>
</feature>
<sequence>MTEVSSHLRWTAARQMESLSDFLSSSVSLKQRIATLESEATSSSTMLTPEQAEEKARKVREEMSRLLSGAEAKLQQERQKSSRLEAELAAANAKLESQLASAADASSAAALKMSEELETLKAANKTLTADNTKLQEVLDETRDSNSSLVENVHSLTNFNVDLSASVERLEAELESARRKQGDSSKLEAKLADMEKRWRKAMAEQEKKMVRTLVRLSDFGTERARLSAEADKWKISSEDSARQLLSLQDALEKAERARDRERKGREAAELSWKEDVREINAKLDRAMADRDGEIRLLKEEIQRLLEENERLRANQKEEAPRGSKFAMFVDLKSQNKKLSKELAKERGSGSMRAVGGRGGRGMAAGGRAGAGPEMGEELRTNSAKGRGEGGAAGRRFPEEVPR</sequence>
<proteinExistence type="predicted"/>
<protein>
    <submittedName>
        <fullName evidence="3">Uncharacterized protein</fullName>
    </submittedName>
</protein>
<keyword evidence="1" id="KW-0175">Coiled coil</keyword>
<feature type="compositionally biased region" description="Low complexity" evidence="2">
    <location>
        <begin position="37"/>
        <end position="48"/>
    </location>
</feature>
<evidence type="ECO:0000313" key="4">
    <source>
        <dbReference type="Proteomes" id="UP001165060"/>
    </source>
</evidence>
<dbReference type="EMBL" id="BRYB01002324">
    <property type="protein sequence ID" value="GMI43046.1"/>
    <property type="molecule type" value="Genomic_DNA"/>
</dbReference>
<feature type="region of interest" description="Disordered" evidence="2">
    <location>
        <begin position="337"/>
        <end position="401"/>
    </location>
</feature>
<organism evidence="3 4">
    <name type="scientific">Tetraparma gracilis</name>
    <dbReference type="NCBI Taxonomy" id="2962635"/>
    <lineage>
        <taxon>Eukaryota</taxon>
        <taxon>Sar</taxon>
        <taxon>Stramenopiles</taxon>
        <taxon>Ochrophyta</taxon>
        <taxon>Bolidophyceae</taxon>
        <taxon>Parmales</taxon>
        <taxon>Triparmaceae</taxon>
        <taxon>Tetraparma</taxon>
    </lineage>
</organism>
<evidence type="ECO:0000313" key="3">
    <source>
        <dbReference type="EMBL" id="GMI43046.1"/>
    </source>
</evidence>
<evidence type="ECO:0000256" key="2">
    <source>
        <dbReference type="SAM" id="MobiDB-lite"/>
    </source>
</evidence>
<dbReference type="Proteomes" id="UP001165060">
    <property type="component" value="Unassembled WGS sequence"/>
</dbReference>
<feature type="coiled-coil region" evidence="1">
    <location>
        <begin position="60"/>
        <end position="203"/>
    </location>
</feature>
<feature type="compositionally biased region" description="Gly residues" evidence="2">
    <location>
        <begin position="354"/>
        <end position="368"/>
    </location>
</feature>
<comment type="caution">
    <text evidence="3">The sequence shown here is derived from an EMBL/GenBank/DDBJ whole genome shotgun (WGS) entry which is preliminary data.</text>
</comment>
<feature type="compositionally biased region" description="Basic and acidic residues" evidence="2">
    <location>
        <begin position="337"/>
        <end position="346"/>
    </location>
</feature>
<evidence type="ECO:0000256" key="1">
    <source>
        <dbReference type="SAM" id="Coils"/>
    </source>
</evidence>
<name>A0ABQ6N8M9_9STRA</name>
<accession>A0ABQ6N8M9</accession>
<gene>
    <name evidence="3" type="ORF">TeGR_g9500</name>
</gene>
<keyword evidence="4" id="KW-1185">Reference proteome</keyword>